<sequence>MLHSPHILVFSITLHPPPPSPIRTTPLLHPLPTPTSSSSSSPSPYTPTSFPYKNPPPRPNPLDFSPLPDPRLTKNSGGESGGRLARNSDMN</sequence>
<keyword evidence="3" id="KW-1185">Reference proteome</keyword>
<evidence type="ECO:0000256" key="1">
    <source>
        <dbReference type="SAM" id="MobiDB-lite"/>
    </source>
</evidence>
<name>A0AAE1FN25_PETCI</name>
<feature type="region of interest" description="Disordered" evidence="1">
    <location>
        <begin position="11"/>
        <end position="91"/>
    </location>
</feature>
<dbReference type="EMBL" id="JAWQEG010001707">
    <property type="protein sequence ID" value="KAK3877199.1"/>
    <property type="molecule type" value="Genomic_DNA"/>
</dbReference>
<proteinExistence type="predicted"/>
<evidence type="ECO:0000313" key="2">
    <source>
        <dbReference type="EMBL" id="KAK3877199.1"/>
    </source>
</evidence>
<dbReference type="AlphaFoldDB" id="A0AAE1FN25"/>
<protein>
    <submittedName>
        <fullName evidence="2">Uncharacterized protein</fullName>
    </submittedName>
</protein>
<accession>A0AAE1FN25</accession>
<organism evidence="2 3">
    <name type="scientific">Petrolisthes cinctipes</name>
    <name type="common">Flat porcelain crab</name>
    <dbReference type="NCBI Taxonomy" id="88211"/>
    <lineage>
        <taxon>Eukaryota</taxon>
        <taxon>Metazoa</taxon>
        <taxon>Ecdysozoa</taxon>
        <taxon>Arthropoda</taxon>
        <taxon>Crustacea</taxon>
        <taxon>Multicrustacea</taxon>
        <taxon>Malacostraca</taxon>
        <taxon>Eumalacostraca</taxon>
        <taxon>Eucarida</taxon>
        <taxon>Decapoda</taxon>
        <taxon>Pleocyemata</taxon>
        <taxon>Anomura</taxon>
        <taxon>Galatheoidea</taxon>
        <taxon>Porcellanidae</taxon>
        <taxon>Petrolisthes</taxon>
    </lineage>
</organism>
<gene>
    <name evidence="2" type="ORF">Pcinc_018066</name>
</gene>
<reference evidence="2" key="1">
    <citation type="submission" date="2023-10" db="EMBL/GenBank/DDBJ databases">
        <title>Genome assemblies of two species of porcelain crab, Petrolisthes cinctipes and Petrolisthes manimaculis (Anomura: Porcellanidae).</title>
        <authorList>
            <person name="Angst P."/>
        </authorList>
    </citation>
    <scope>NUCLEOTIDE SEQUENCE</scope>
    <source>
        <strain evidence="2">PB745_01</strain>
        <tissue evidence="2">Gill</tissue>
    </source>
</reference>
<evidence type="ECO:0000313" key="3">
    <source>
        <dbReference type="Proteomes" id="UP001286313"/>
    </source>
</evidence>
<feature type="compositionally biased region" description="Low complexity" evidence="1">
    <location>
        <begin position="22"/>
        <end position="52"/>
    </location>
</feature>
<dbReference type="Proteomes" id="UP001286313">
    <property type="component" value="Unassembled WGS sequence"/>
</dbReference>
<comment type="caution">
    <text evidence="2">The sequence shown here is derived from an EMBL/GenBank/DDBJ whole genome shotgun (WGS) entry which is preliminary data.</text>
</comment>